<reference evidence="2 3" key="1">
    <citation type="submission" date="2018-06" db="EMBL/GenBank/DDBJ databases">
        <title>A transcriptomic atlas of mushroom development highlights an independent origin of complex multicellularity.</title>
        <authorList>
            <consortium name="DOE Joint Genome Institute"/>
            <person name="Krizsan K."/>
            <person name="Almasi E."/>
            <person name="Merenyi Z."/>
            <person name="Sahu N."/>
            <person name="Viragh M."/>
            <person name="Koszo T."/>
            <person name="Mondo S."/>
            <person name="Kiss B."/>
            <person name="Balint B."/>
            <person name="Kues U."/>
            <person name="Barry K."/>
            <person name="Hegedus J.C."/>
            <person name="Henrissat B."/>
            <person name="Johnson J."/>
            <person name="Lipzen A."/>
            <person name="Ohm R."/>
            <person name="Nagy I."/>
            <person name="Pangilinan J."/>
            <person name="Yan J."/>
            <person name="Xiong Y."/>
            <person name="Grigoriev I.V."/>
            <person name="Hibbett D.S."/>
            <person name="Nagy L.G."/>
        </authorList>
    </citation>
    <scope>NUCLEOTIDE SEQUENCE [LARGE SCALE GENOMIC DNA]</scope>
    <source>
        <strain evidence="2 3">SZMC22713</strain>
    </source>
</reference>
<dbReference type="InterPro" id="IPR000210">
    <property type="entry name" value="BTB/POZ_dom"/>
</dbReference>
<dbReference type="STRING" id="50990.A0A4Y7PPE2"/>
<proteinExistence type="predicted"/>
<dbReference type="PROSITE" id="PS50097">
    <property type="entry name" value="BTB"/>
    <property type="match status" value="1"/>
</dbReference>
<organism evidence="2 3">
    <name type="scientific">Rickenella mellea</name>
    <dbReference type="NCBI Taxonomy" id="50990"/>
    <lineage>
        <taxon>Eukaryota</taxon>
        <taxon>Fungi</taxon>
        <taxon>Dikarya</taxon>
        <taxon>Basidiomycota</taxon>
        <taxon>Agaricomycotina</taxon>
        <taxon>Agaricomycetes</taxon>
        <taxon>Hymenochaetales</taxon>
        <taxon>Rickenellaceae</taxon>
        <taxon>Rickenella</taxon>
    </lineage>
</organism>
<feature type="domain" description="BTB" evidence="1">
    <location>
        <begin position="29"/>
        <end position="101"/>
    </location>
</feature>
<evidence type="ECO:0000313" key="2">
    <source>
        <dbReference type="EMBL" id="TDL16722.1"/>
    </source>
</evidence>
<evidence type="ECO:0000313" key="3">
    <source>
        <dbReference type="Proteomes" id="UP000294933"/>
    </source>
</evidence>
<accession>A0A4Y7PPE2</accession>
<gene>
    <name evidence="2" type="ORF">BD410DRAFT_731071</name>
</gene>
<dbReference type="AlphaFoldDB" id="A0A4Y7PPE2"/>
<dbReference type="Gene3D" id="3.30.710.10">
    <property type="entry name" value="Potassium Channel Kv1.1, Chain A"/>
    <property type="match status" value="1"/>
</dbReference>
<name>A0A4Y7PPE2_9AGAM</name>
<dbReference type="EMBL" id="ML170237">
    <property type="protein sequence ID" value="TDL16722.1"/>
    <property type="molecule type" value="Genomic_DNA"/>
</dbReference>
<dbReference type="OrthoDB" id="2757422at2759"/>
<dbReference type="Proteomes" id="UP000294933">
    <property type="component" value="Unassembled WGS sequence"/>
</dbReference>
<evidence type="ECO:0000259" key="1">
    <source>
        <dbReference type="PROSITE" id="PS50097"/>
    </source>
</evidence>
<dbReference type="InterPro" id="IPR011333">
    <property type="entry name" value="SKP1/BTB/POZ_sf"/>
</dbReference>
<keyword evidence="3" id="KW-1185">Reference proteome</keyword>
<protein>
    <recommendedName>
        <fullName evidence="1">BTB domain-containing protein</fullName>
    </recommendedName>
</protein>
<sequence>MDEVQILPQNTFIPLSDRKRHPNLWFEDGNIFLATNISIFLVHRGLLSMNSPVFADMLSMPQPETVEIAIDGLPGIPVVELSDDDGKITHLMRFCYNARCI</sequence>
<dbReference type="VEuPathDB" id="FungiDB:BD410DRAFT_731071"/>